<name>A0ABQ2RVR0_9DEIO</name>
<accession>A0ABQ2RVR0</accession>
<reference evidence="3" key="1">
    <citation type="journal article" date="2019" name="Int. J. Syst. Evol. Microbiol.">
        <title>The Global Catalogue of Microorganisms (GCM) 10K type strain sequencing project: providing services to taxonomists for standard genome sequencing and annotation.</title>
        <authorList>
            <consortium name="The Broad Institute Genomics Platform"/>
            <consortium name="The Broad Institute Genome Sequencing Center for Infectious Disease"/>
            <person name="Wu L."/>
            <person name="Ma J."/>
        </authorList>
    </citation>
    <scope>NUCLEOTIDE SEQUENCE [LARGE SCALE GENOMIC DNA]</scope>
    <source>
        <strain evidence="3">JCM 31404</strain>
    </source>
</reference>
<protein>
    <recommendedName>
        <fullName evidence="1">Immunity MXAN-0049 protein domain-containing protein</fullName>
    </recommendedName>
</protein>
<dbReference type="RefSeq" id="WP_189065247.1">
    <property type="nucleotide sequence ID" value="NZ_BMQM01000015.1"/>
</dbReference>
<organism evidence="2 3">
    <name type="scientific">Deinococcus seoulensis</name>
    <dbReference type="NCBI Taxonomy" id="1837379"/>
    <lineage>
        <taxon>Bacteria</taxon>
        <taxon>Thermotogati</taxon>
        <taxon>Deinococcota</taxon>
        <taxon>Deinococci</taxon>
        <taxon>Deinococcales</taxon>
        <taxon>Deinococcaceae</taxon>
        <taxon>Deinococcus</taxon>
    </lineage>
</organism>
<proteinExistence type="predicted"/>
<feature type="domain" description="Immunity MXAN-0049 protein" evidence="1">
    <location>
        <begin position="127"/>
        <end position="213"/>
    </location>
</feature>
<dbReference type="EMBL" id="BMQM01000015">
    <property type="protein sequence ID" value="GGR61374.1"/>
    <property type="molecule type" value="Genomic_DNA"/>
</dbReference>
<evidence type="ECO:0000313" key="3">
    <source>
        <dbReference type="Proteomes" id="UP000634308"/>
    </source>
</evidence>
<dbReference type="Pfam" id="PF07791">
    <property type="entry name" value="Imm11"/>
    <property type="match status" value="1"/>
</dbReference>
<evidence type="ECO:0000259" key="1">
    <source>
        <dbReference type="Pfam" id="PF07791"/>
    </source>
</evidence>
<evidence type="ECO:0000313" key="2">
    <source>
        <dbReference type="EMBL" id="GGR61374.1"/>
    </source>
</evidence>
<dbReference type="InterPro" id="IPR012433">
    <property type="entry name" value="Imm11"/>
</dbReference>
<dbReference type="Proteomes" id="UP000634308">
    <property type="component" value="Unassembled WGS sequence"/>
</dbReference>
<comment type="caution">
    <text evidence="2">The sequence shown here is derived from an EMBL/GenBank/DDBJ whole genome shotgun (WGS) entry which is preliminary data.</text>
</comment>
<gene>
    <name evidence="2" type="ORF">GCM10008959_24220</name>
</gene>
<sequence length="217" mass="24255">MSGEFFFLLPDLDRLHPDLNGSEVNPVDNNPIRAEYTTMYGREELEEDLRFWLNTAEPFQVTEPVELTGFFPTLLETDMPIMRPQLPLVSRKLLETLQSVGDFTHRALATRIKDDVESSGGEPDYPVGRTTDQYVLIQVLEHLDILDLEHSRYSSHNERTGSVTGLEKAVLTIPAAGVPPLFRLRAARTHLLVSAAGRAALEAAGIRGVSFSDSPYY</sequence>
<keyword evidence="3" id="KW-1185">Reference proteome</keyword>